<feature type="compositionally biased region" description="Basic and acidic residues" evidence="1">
    <location>
        <begin position="77"/>
        <end position="90"/>
    </location>
</feature>
<feature type="compositionally biased region" description="Polar residues" evidence="1">
    <location>
        <begin position="203"/>
        <end position="214"/>
    </location>
</feature>
<comment type="caution">
    <text evidence="2">The sequence shown here is derived from an EMBL/GenBank/DDBJ whole genome shotgun (WGS) entry which is preliminary data.</text>
</comment>
<proteinExistence type="predicted"/>
<name>A0A2A9M900_BESBE</name>
<gene>
    <name evidence="2" type="ORF">BESB_078800</name>
</gene>
<dbReference type="VEuPathDB" id="ToxoDB:BESB_078800"/>
<feature type="region of interest" description="Disordered" evidence="1">
    <location>
        <begin position="148"/>
        <end position="192"/>
    </location>
</feature>
<feature type="compositionally biased region" description="Low complexity" evidence="1">
    <location>
        <begin position="157"/>
        <end position="176"/>
    </location>
</feature>
<feature type="compositionally biased region" description="Polar residues" evidence="1">
    <location>
        <begin position="177"/>
        <end position="189"/>
    </location>
</feature>
<dbReference type="RefSeq" id="XP_029217673.1">
    <property type="nucleotide sequence ID" value="XM_029366242.1"/>
</dbReference>
<dbReference type="KEGG" id="bbes:BESB_078800"/>
<feature type="region of interest" description="Disordered" evidence="1">
    <location>
        <begin position="274"/>
        <end position="329"/>
    </location>
</feature>
<organism evidence="2 3">
    <name type="scientific">Besnoitia besnoiti</name>
    <name type="common">Apicomplexan protozoan</name>
    <dbReference type="NCBI Taxonomy" id="94643"/>
    <lineage>
        <taxon>Eukaryota</taxon>
        <taxon>Sar</taxon>
        <taxon>Alveolata</taxon>
        <taxon>Apicomplexa</taxon>
        <taxon>Conoidasida</taxon>
        <taxon>Coccidia</taxon>
        <taxon>Eucoccidiorida</taxon>
        <taxon>Eimeriorina</taxon>
        <taxon>Sarcocystidae</taxon>
        <taxon>Besnoitia</taxon>
    </lineage>
</organism>
<reference evidence="2 3" key="1">
    <citation type="submission" date="2017-09" db="EMBL/GenBank/DDBJ databases">
        <title>Genome sequencing of Besnoitia besnoiti strain Bb-Ger1.</title>
        <authorList>
            <person name="Schares G."/>
            <person name="Venepally P."/>
            <person name="Lorenzi H.A."/>
        </authorList>
    </citation>
    <scope>NUCLEOTIDE SEQUENCE [LARGE SCALE GENOMIC DNA]</scope>
    <source>
        <strain evidence="2 3">Bb-Ger1</strain>
    </source>
</reference>
<evidence type="ECO:0000313" key="3">
    <source>
        <dbReference type="Proteomes" id="UP000224006"/>
    </source>
</evidence>
<feature type="region of interest" description="Disordered" evidence="1">
    <location>
        <begin position="77"/>
        <end position="106"/>
    </location>
</feature>
<dbReference type="AlphaFoldDB" id="A0A2A9M900"/>
<sequence length="345" mass="36208">MENSAETGKCRFTEVWRYPCRTREAHTPMYVREPARKPPLALPRQRSPAHPPAPAHVGVDMCVRQVGGVSGVAQAGDHEFDNDSISERAPARQSTAAMKPRPPSDAPVSTIFALGLSDVDELLQDLTEAFPEKKPSSPARSCAGLMTARRSPSAGQLSSSLGHDSSSSVSLRLSASTPLPENASRSPQTGALPASLGLRLSKADSQGFSPSQPRLANVESGVKSPRDASLMSQTWGVAALTPKATSSSTQPRADNCSGTLATPVAYHERLPASRSACDSQELTPAKGLQDDDLTALLPDGRSKRLSPSERLANAACTTGTPPPTSAAPLLTRSLVQAANDSTKST</sequence>
<evidence type="ECO:0000256" key="1">
    <source>
        <dbReference type="SAM" id="MobiDB-lite"/>
    </source>
</evidence>
<accession>A0A2A9M900</accession>
<evidence type="ECO:0000313" key="2">
    <source>
        <dbReference type="EMBL" id="PFH33664.1"/>
    </source>
</evidence>
<protein>
    <submittedName>
        <fullName evidence="2">Uncharacterized protein</fullName>
    </submittedName>
</protein>
<dbReference type="Proteomes" id="UP000224006">
    <property type="component" value="Chromosome VII"/>
</dbReference>
<dbReference type="EMBL" id="NWUJ01000008">
    <property type="protein sequence ID" value="PFH33664.1"/>
    <property type="molecule type" value="Genomic_DNA"/>
</dbReference>
<feature type="region of interest" description="Disordered" evidence="1">
    <location>
        <begin position="203"/>
        <end position="222"/>
    </location>
</feature>
<keyword evidence="3" id="KW-1185">Reference proteome</keyword>
<dbReference type="GeneID" id="40312807"/>